<dbReference type="SMART" id="SM00355">
    <property type="entry name" value="ZnF_C2H2"/>
    <property type="match status" value="2"/>
</dbReference>
<dbReference type="GO" id="GO:0003964">
    <property type="term" value="F:RNA-directed DNA polymerase activity"/>
    <property type="evidence" value="ECO:0007669"/>
    <property type="project" value="UniProtKB-KW"/>
</dbReference>
<evidence type="ECO:0000256" key="1">
    <source>
        <dbReference type="SAM" id="MobiDB-lite"/>
    </source>
</evidence>
<keyword evidence="4" id="KW-0255">Endonuclease</keyword>
<dbReference type="InterPro" id="IPR013087">
    <property type="entry name" value="Znf_C2H2_type"/>
</dbReference>
<dbReference type="Gene3D" id="3.30.160.60">
    <property type="entry name" value="Classic Zinc Finger"/>
    <property type="match status" value="1"/>
</dbReference>
<keyword evidence="4" id="KW-0548">Nucleotidyltransferase</keyword>
<dbReference type="OrthoDB" id="415822at2759"/>
<feature type="region of interest" description="Disordered" evidence="1">
    <location>
        <begin position="68"/>
        <end position="87"/>
    </location>
</feature>
<keyword evidence="4" id="KW-0695">RNA-directed DNA polymerase</keyword>
<dbReference type="PANTHER" id="PTHR24216">
    <property type="entry name" value="PAXILLIN-RELATED"/>
    <property type="match status" value="1"/>
</dbReference>
<name>E1EVS7_GIAIA</name>
<organism evidence="4 5">
    <name type="scientific">Giardia intestinalis (strain P15)</name>
    <name type="common">Giardia lamblia</name>
    <dbReference type="NCBI Taxonomy" id="658858"/>
    <lineage>
        <taxon>Eukaryota</taxon>
        <taxon>Metamonada</taxon>
        <taxon>Diplomonadida</taxon>
        <taxon>Hexamitidae</taxon>
        <taxon>Giardiinae</taxon>
        <taxon>Giardia</taxon>
    </lineage>
</organism>
<feature type="compositionally biased region" description="Pro residues" evidence="1">
    <location>
        <begin position="990"/>
        <end position="1006"/>
    </location>
</feature>
<feature type="region of interest" description="Disordered" evidence="1">
    <location>
        <begin position="20"/>
        <end position="41"/>
    </location>
</feature>
<feature type="domain" description="Reverse transcriptase" evidence="2">
    <location>
        <begin position="432"/>
        <end position="649"/>
    </location>
</feature>
<feature type="region of interest" description="Disordered" evidence="1">
    <location>
        <begin position="190"/>
        <end position="227"/>
    </location>
</feature>
<sequence length="1160" mass="124674">MPCRPELPPGITEAGLFLRFGPSVQDPSDDSGAPDGEETGLAVSLSCDDSLLHGSGCCSPPELACTPPAGRTPRTEDGNNLPPADNLHINAGFRKNLQGPEGCGAGCALPCSGPEDSEALPIAALPPLEKGLPHDLGHDMSPSLSDPRCDMHERLASREPSQPINMAICDVCGEELADSLAIDAHIRMHHPPDLSVEPSSPPGSPSPVSPYIPSNPDLEPSESPPPTPDPMYPFVCVVCKARYKTERGLRAHRDRYHHFIPLEATVPELIGIPSGGPSRSLLHLLLSAFTEIAKQLPPTDAVARLLSTCRKMEGSGRFPPSRALLRRGLLGRAWQVVQSEASPAARMPEPIGEERAAIIRELHPLPPNVSLPVARYVYGPDPKINGKALVRELKAMKDVAAGPSGLGKRHLLYLCEKAGAAEIFADALKGLFSSCSWEHIRPLCEFRLRLLPKPNGKWRPIAVQETLLVAFHRLLLRQAPALRRMPSWQLAFESLAQVKAIHRAEELKKSHHLLAVDVKNAFNSVPHSVILFSLCRAMAPRPLVLYIASFLQARHSQDLPSVPAGVPQGDPLLMAMFCLSLIWPVDTFLSRYRIIAYADDIVVAFDQGTPLETVREDARSALARIGLTVEGAKCTSTLGGGISFMGTRILREGPFNLAETATRALGSHIRTLQSADLTRHDRLRLLVACVVPSVNYGPLIDEYPGPQSYGEIDALVVAEIGKILGIQEPVASSLALTPRSRYGLGLVLPHHYHGEMQEQRHRMEAGTFRELRRRRLRSAAPLRSFLPLALMRGPPLNNDQVLYIGECLSGLYKKGPVMGVCAHCRQPMRPRHHLLCKSVNGVHVARHGKILDALVSCAKGRIGYVVLNASIPINHLQPDLILGDGYGDLVVTVPWRVEKSYALKMAKYKPLIDAGRAAHILPVVIGTDGTVHPESAAGLVRAGVDLPKFLQEAASVILWHYTQSAVAFSALGAPAPPPAPVPAREDLPAATPPAGPDCPPQPPPPGTLSLAPPVSRADPSSRGPIVLQSRLNAPRMQHSTPCHDACTPLSITPTGLGLPSGQAPPEPPSVEVLSISGHPCVHTPSAPDTSESSSCFQRSRAPSPPPLDETCLDGAPAAEPTTKALPSIFKRVAMKPAMLRADGFYPFKRIAPPPPGGPGR</sequence>
<dbReference type="PROSITE" id="PS50878">
    <property type="entry name" value="RT_POL"/>
    <property type="match status" value="1"/>
</dbReference>
<dbReference type="InterPro" id="IPR043502">
    <property type="entry name" value="DNA/RNA_pol_sf"/>
</dbReference>
<evidence type="ECO:0000259" key="2">
    <source>
        <dbReference type="PROSITE" id="PS50878"/>
    </source>
</evidence>
<gene>
    <name evidence="4" type="ORF">GLP15_2929</name>
    <name evidence="3" type="ORF">GLP15_3651</name>
</gene>
<dbReference type="GO" id="GO:0004519">
    <property type="term" value="F:endonuclease activity"/>
    <property type="evidence" value="ECO:0007669"/>
    <property type="project" value="UniProtKB-KW"/>
</dbReference>
<feature type="region of interest" description="Disordered" evidence="1">
    <location>
        <begin position="976"/>
        <end position="1024"/>
    </location>
</feature>
<dbReference type="AlphaFoldDB" id="E1EVS7"/>
<keyword evidence="4" id="KW-0808">Transferase</keyword>
<dbReference type="EMBL" id="ACVC01000497">
    <property type="protein sequence ID" value="EFO60927.1"/>
    <property type="molecule type" value="Genomic_DNA"/>
</dbReference>
<proteinExistence type="predicted"/>
<feature type="compositionally biased region" description="Pro residues" evidence="1">
    <location>
        <begin position="199"/>
        <end position="210"/>
    </location>
</feature>
<accession>E1EVS7</accession>
<dbReference type="VEuPathDB" id="GiardiaDB:GLP15_2929"/>
<dbReference type="InterPro" id="IPR000477">
    <property type="entry name" value="RT_dom"/>
</dbReference>
<feature type="compositionally biased region" description="Polar residues" evidence="1">
    <location>
        <begin position="1086"/>
        <end position="1097"/>
    </location>
</feature>
<reference evidence="4 5" key="1">
    <citation type="journal article" date="2010" name="BMC Genomics">
        <title>Genome analysis and comparative genomics of a Giardia intestinalis assemblage E isolate.</title>
        <authorList>
            <person name="Jerlstrom-Hultqvist J."/>
            <person name="Franzen O."/>
            <person name="Ankarklev J."/>
            <person name="Xu F."/>
            <person name="Nohynkova E."/>
            <person name="Andersson J.O."/>
            <person name="Svard S.G."/>
            <person name="Andersson B."/>
        </authorList>
    </citation>
    <scope>NUCLEOTIDE SEQUENCE [LARGE SCALE GENOMIC DNA]</scope>
    <source>
        <strain evidence="4 5">P15</strain>
    </source>
</reference>
<dbReference type="VEuPathDB" id="GiardiaDB:GLP15_3651"/>
<evidence type="ECO:0000313" key="5">
    <source>
        <dbReference type="Proteomes" id="UP000008974"/>
    </source>
</evidence>
<feature type="region of interest" description="Disordered" evidence="1">
    <location>
        <begin position="1082"/>
        <end position="1125"/>
    </location>
</feature>
<protein>
    <submittedName>
        <fullName evidence="3">Reverse transcriptase, putative</fullName>
    </submittedName>
    <submittedName>
        <fullName evidence="4">Reverse transcriptase/endonuclease</fullName>
    </submittedName>
</protein>
<keyword evidence="4" id="KW-0378">Hydrolase</keyword>
<keyword evidence="4" id="KW-0540">Nuclease</keyword>
<dbReference type="Proteomes" id="UP000008974">
    <property type="component" value="Unassembled WGS sequence"/>
</dbReference>
<dbReference type="Pfam" id="PF00078">
    <property type="entry name" value="RVT_1"/>
    <property type="match status" value="1"/>
</dbReference>
<dbReference type="EMBL" id="ACVC01000013">
    <property type="protein sequence ID" value="EFO65687.1"/>
    <property type="molecule type" value="Genomic_DNA"/>
</dbReference>
<evidence type="ECO:0000313" key="4">
    <source>
        <dbReference type="EMBL" id="EFO65687.1"/>
    </source>
</evidence>
<dbReference type="PANTHER" id="PTHR24216:SF65">
    <property type="entry name" value="PAXILLIN-LIKE PROTEIN 1"/>
    <property type="match status" value="1"/>
</dbReference>
<evidence type="ECO:0000313" key="3">
    <source>
        <dbReference type="EMBL" id="EFO60927.1"/>
    </source>
</evidence>
<comment type="caution">
    <text evidence="4">The sequence shown here is derived from an EMBL/GenBank/DDBJ whole genome shotgun (WGS) entry which is preliminary data.</text>
</comment>
<dbReference type="SUPFAM" id="SSF56672">
    <property type="entry name" value="DNA/RNA polymerases"/>
    <property type="match status" value="1"/>
</dbReference>